<comment type="caution">
    <text evidence="1">The sequence shown here is derived from an EMBL/GenBank/DDBJ whole genome shotgun (WGS) entry which is preliminary data.</text>
</comment>
<sequence>MIQHTQSQLVASLSQYTDSQIARELLRRAEEREHLEATAKAVEILREIPEALSPKWTVNKLCNLAIAHGLPASAAFAAWEELTASTSDARISNATLPGGFTVGQRVRNIKSGAEYTVTGAGILTNHVSVQLDAPDADGCMKDEFYASFLEPVNADA</sequence>
<gene>
    <name evidence="1" type="ORF">C1H84_15565</name>
</gene>
<keyword evidence="2" id="KW-1185">Reference proteome</keyword>
<dbReference type="AlphaFoldDB" id="A0A365YA04"/>
<evidence type="ECO:0000313" key="1">
    <source>
        <dbReference type="EMBL" id="RBL99398.1"/>
    </source>
</evidence>
<name>A0A365YA04_9MICC</name>
<proteinExistence type="predicted"/>
<dbReference type="Proteomes" id="UP000252167">
    <property type="component" value="Unassembled WGS sequence"/>
</dbReference>
<organism evidence="1 2">
    <name type="scientific">Glutamicibacter soli</name>
    <dbReference type="NCBI Taxonomy" id="453836"/>
    <lineage>
        <taxon>Bacteria</taxon>
        <taxon>Bacillati</taxon>
        <taxon>Actinomycetota</taxon>
        <taxon>Actinomycetes</taxon>
        <taxon>Micrococcales</taxon>
        <taxon>Micrococcaceae</taxon>
        <taxon>Glutamicibacter</taxon>
    </lineage>
</organism>
<dbReference type="EMBL" id="POAF01000008">
    <property type="protein sequence ID" value="RBL99398.1"/>
    <property type="molecule type" value="Genomic_DNA"/>
</dbReference>
<accession>A0A365YA04</accession>
<reference evidence="1 2" key="1">
    <citation type="submission" date="2018-01" db="EMBL/GenBank/DDBJ databases">
        <title>Glutamicibacter soli strain NHPC-3 Whole genome sequence and assembly.</title>
        <authorList>
            <person name="Choudhury P."/>
            <person name="Gupta D."/>
            <person name="Sengupta K."/>
            <person name="Jawed A."/>
            <person name="Sultana N."/>
            <person name="Saha P."/>
        </authorList>
    </citation>
    <scope>NUCLEOTIDE SEQUENCE [LARGE SCALE GENOMIC DNA]</scope>
    <source>
        <strain evidence="1 2">NHPC-3</strain>
    </source>
</reference>
<protein>
    <submittedName>
        <fullName evidence="1">Uncharacterized protein</fullName>
    </submittedName>
</protein>
<evidence type="ECO:0000313" key="2">
    <source>
        <dbReference type="Proteomes" id="UP000252167"/>
    </source>
</evidence>